<keyword evidence="2" id="KW-1185">Reference proteome</keyword>
<dbReference type="AlphaFoldDB" id="C7M593"/>
<dbReference type="GeneID" id="29676802"/>
<dbReference type="RefSeq" id="WP_015782406.1">
    <property type="nucleotide sequence ID" value="NC_013162.1"/>
</dbReference>
<protein>
    <submittedName>
        <fullName evidence="1">Uncharacterized protein</fullName>
    </submittedName>
</protein>
<evidence type="ECO:0000313" key="1">
    <source>
        <dbReference type="EMBL" id="ACU92796.1"/>
    </source>
</evidence>
<dbReference type="EMBL" id="CP001632">
    <property type="protein sequence ID" value="ACU92796.1"/>
    <property type="molecule type" value="Genomic_DNA"/>
</dbReference>
<sequence length="209" mass="24659">MDEYLDDVLDFVSKYREVDGFDDVIRELKKLNKDNTPNYAVEGAAFMLSKMRKTSEITPQSVKRFDARFESKEIDCSNCRFDIELFQKNVGDLKYLEYKSYIDASKISLNQFQSYLQSVNTLGELRYVFDISKISASKIKGGIKKFFTNNEDEIFKTVWKNKNLRDHLFNTSNYPKNISQNKLKELMKEDFHQLISKQESQLYKIIKVE</sequence>
<name>C7M593_CAPOD</name>
<dbReference type="HOGENOM" id="CLU_1313568_0_0_10"/>
<gene>
    <name evidence="1" type="ordered locus">Coch_1246</name>
</gene>
<reference evidence="1 2" key="1">
    <citation type="journal article" date="2009" name="Stand. Genomic Sci.">
        <title>Complete genome sequence of Capnocytophaga ochracea type strain (VPI 2845).</title>
        <authorList>
            <person name="Mavrommatis K."/>
            <person name="Gronow S."/>
            <person name="Saunders E."/>
            <person name="Land M."/>
            <person name="Lapidus A."/>
            <person name="Copeland A."/>
            <person name="Glavina Del Rio T."/>
            <person name="Nolan M."/>
            <person name="Lucas S."/>
            <person name="Chen F."/>
            <person name="Tice H."/>
            <person name="Cheng J.F."/>
            <person name="Bruce D."/>
            <person name="Goodwin L."/>
            <person name="Pitluck S."/>
            <person name="Pati A."/>
            <person name="Ivanova N."/>
            <person name="Chen A."/>
            <person name="Palaniappan K."/>
            <person name="Chain P."/>
            <person name="Hauser L."/>
            <person name="Chang Y.J."/>
            <person name="Jeffries C.D."/>
            <person name="Brettin T."/>
            <person name="Detter J.C."/>
            <person name="Han C."/>
            <person name="Bristow J."/>
            <person name="Goker M."/>
            <person name="Rohde M."/>
            <person name="Eisen J.A."/>
            <person name="Markowitz V."/>
            <person name="Kyrpides N.C."/>
            <person name="Klenk H.P."/>
            <person name="Hugenholtz P."/>
        </authorList>
    </citation>
    <scope>NUCLEOTIDE SEQUENCE [LARGE SCALE GENOMIC DNA]</scope>
    <source>
        <strain evidence="2">ATCC 27872 / DSM 7271 / JCM 12966 / VPI 2845</strain>
    </source>
</reference>
<dbReference type="KEGG" id="coc:Coch_1246"/>
<proteinExistence type="predicted"/>
<dbReference type="STRING" id="521097.Coch_1246"/>
<dbReference type="Proteomes" id="UP000006650">
    <property type="component" value="Chromosome"/>
</dbReference>
<organism evidence="1 2">
    <name type="scientific">Capnocytophaga ochracea (strain ATCC 27872 / DSM 7271 / CCUG 9716 / JCM 12966 / NCTC 12371 / SS31 / VPI 2845)</name>
    <name type="common">Bacteroides ochraceus</name>
    <dbReference type="NCBI Taxonomy" id="521097"/>
    <lineage>
        <taxon>Bacteria</taxon>
        <taxon>Pseudomonadati</taxon>
        <taxon>Bacteroidota</taxon>
        <taxon>Flavobacteriia</taxon>
        <taxon>Flavobacteriales</taxon>
        <taxon>Flavobacteriaceae</taxon>
        <taxon>Capnocytophaga</taxon>
    </lineage>
</organism>
<dbReference type="eggNOG" id="ENOG502ZH9Y">
    <property type="taxonomic scope" value="Bacteria"/>
</dbReference>
<accession>C7M593</accession>
<evidence type="ECO:0000313" key="2">
    <source>
        <dbReference type="Proteomes" id="UP000006650"/>
    </source>
</evidence>